<accession>A0A812XDK8</accession>
<dbReference type="Proteomes" id="UP000601435">
    <property type="component" value="Unassembled WGS sequence"/>
</dbReference>
<evidence type="ECO:0000313" key="2">
    <source>
        <dbReference type="EMBL" id="CAE7730227.1"/>
    </source>
</evidence>
<proteinExistence type="predicted"/>
<feature type="compositionally biased region" description="Gly residues" evidence="1">
    <location>
        <begin position="1"/>
        <end position="10"/>
    </location>
</feature>
<keyword evidence="3" id="KW-1185">Reference proteome</keyword>
<organism evidence="2 3">
    <name type="scientific">Symbiodinium necroappetens</name>
    <dbReference type="NCBI Taxonomy" id="1628268"/>
    <lineage>
        <taxon>Eukaryota</taxon>
        <taxon>Sar</taxon>
        <taxon>Alveolata</taxon>
        <taxon>Dinophyceae</taxon>
        <taxon>Suessiales</taxon>
        <taxon>Symbiodiniaceae</taxon>
        <taxon>Symbiodinium</taxon>
    </lineage>
</organism>
<evidence type="ECO:0000313" key="3">
    <source>
        <dbReference type="Proteomes" id="UP000601435"/>
    </source>
</evidence>
<gene>
    <name evidence="2" type="ORF">SNEC2469_LOCUS21096</name>
</gene>
<sequence>MAKSTGGGPGRDPRFQANCGDHSISEARWLQQGDKFHHAAVGHRLHQGCPSDCEASPRELPRSQPGGADRLGCFED</sequence>
<feature type="non-terminal residue" evidence="2">
    <location>
        <position position="76"/>
    </location>
</feature>
<evidence type="ECO:0000256" key="1">
    <source>
        <dbReference type="SAM" id="MobiDB-lite"/>
    </source>
</evidence>
<dbReference type="AlphaFoldDB" id="A0A812XDK8"/>
<protein>
    <submittedName>
        <fullName evidence="2">Uncharacterized protein</fullName>
    </submittedName>
</protein>
<reference evidence="2" key="1">
    <citation type="submission" date="2021-02" db="EMBL/GenBank/DDBJ databases">
        <authorList>
            <person name="Dougan E. K."/>
            <person name="Rhodes N."/>
            <person name="Thang M."/>
            <person name="Chan C."/>
        </authorList>
    </citation>
    <scope>NUCLEOTIDE SEQUENCE</scope>
</reference>
<comment type="caution">
    <text evidence="2">The sequence shown here is derived from an EMBL/GenBank/DDBJ whole genome shotgun (WGS) entry which is preliminary data.</text>
</comment>
<feature type="region of interest" description="Disordered" evidence="1">
    <location>
        <begin position="47"/>
        <end position="76"/>
    </location>
</feature>
<dbReference type="EMBL" id="CAJNJA010037209">
    <property type="protein sequence ID" value="CAE7730227.1"/>
    <property type="molecule type" value="Genomic_DNA"/>
</dbReference>
<feature type="region of interest" description="Disordered" evidence="1">
    <location>
        <begin position="1"/>
        <end position="20"/>
    </location>
</feature>
<name>A0A812XDK8_9DINO</name>